<evidence type="ECO:0000313" key="2">
    <source>
        <dbReference type="EMBL" id="EEX92542.1"/>
    </source>
</evidence>
<feature type="domain" description="LysM" evidence="1">
    <location>
        <begin position="2"/>
        <end position="48"/>
    </location>
</feature>
<sequence length="1191" mass="134472">MKTHVIRRGETLSQLAKHYNTDVATLQKLNAEQIKDIDLIFDGNKLILPEEIDNTSGARAEKQTFPNNQLVLAQCSTPKYVDALYVPEHPHTRKQMLLLLTKDAKQYVIEDHQRCQQALSGDNKTVLAQLTKLGVMDQFNSITHEVFLSQLGDNKVAAYRKALLECSALKKAYSNNELTFPNDDIEITLVNVSVKIDRIEQTYSKAVENIENEAIGSLVPIQGAFGEVMLKQDAIDGAQSLRVKQLRKLQQELIEGLDEAINKFEQQAMEQAASTTIDEQGHQYKFSNKHGFYSSNIELNIYDALETINKEKKSIGLNDSLDSKDLKSTSKLPSLKKAYDVYCYWEDKAHAVITKLNNQQFEWEPMAFFNANSENRISYRKFFAAVHRLNQTGTYLKEQCLNKDELFKGWQTVESIREELENKSPSIDALIGDLDKLDEDTSIASELGYYSAYILNLILLQEIAIRIRDFSERFGNNDSYNRYVKRLFLFAENAQERCKALRTEASERVDSPNFDYQRTSITFVGDIPVIETSDRSVVLHEAQWKPKNLDNHIFANSGVNQRTVVECALSSDPKKLLYILSDSPVLSTDIAENKKCTSIVNLNLTTSVNRQKEQLSKAFKQALGGSSDAVLSSLKFEKSISWANISDVIFPWSSKEYENETLGITAMTETSGGAQFARFTYSASTAIDQDTYSKGTLKADFQTDFSLASTEQKITLRLPASGDMQLDIPYRVRDDEKRHTENIGSAVLEIEGKVYGVLAASLKVSTQLHIGNMEESSGEQEVRPLGIKGTVPSRSDYTNYNVSGLGQQGSHASTLAAGATAEAKAFAGLEAGGVLSCKLDWAKDQKNAKQNLFKVSSGFKVSAGIGYDGVFQCTFNNGRFIFITAMAATTGIGFGGKFATELNPKAADDFFAALLGVMNNKGFQRFEFFDESGKANSFAEFNKVLTVAAAFGLTIGQVMMLPFNIIDDMEKQATDEKNAYFVANFLLSEQHQQENQKWIKNMPAETMAKLLTVLINYNDIPSTSFFGDKERERNFAATKNEKQRKAINEILKWLGADKATKGKIVTFENAVQRMRLKQPTELDKEMQWQRYAQNTIRMRDFFLKGLSQPYENPNDKDKTKYMKSLNDEYDKFNEFMFWLTKEHLILEKKPRTSEYRASQLTKYTTLPAGQYEREEQLKAMGYTICNWRPKS</sequence>
<dbReference type="OrthoDB" id="5833047at2"/>
<dbReference type="Proteomes" id="UP000002817">
    <property type="component" value="Unassembled WGS sequence"/>
</dbReference>
<keyword evidence="5" id="KW-1185">Reference proteome</keyword>
<evidence type="ECO:0000313" key="5">
    <source>
        <dbReference type="Proteomes" id="UP000003515"/>
    </source>
</evidence>
<dbReference type="InterPro" id="IPR036779">
    <property type="entry name" value="LysM_dom_sf"/>
</dbReference>
<dbReference type="Gene3D" id="3.10.350.10">
    <property type="entry name" value="LysM domain"/>
    <property type="match status" value="1"/>
</dbReference>
<protein>
    <recommendedName>
        <fullName evidence="1">LysM domain-containing protein</fullName>
    </recommendedName>
</protein>
<gene>
    <name evidence="2" type="ORF">VIA_003187</name>
    <name evidence="3" type="ORF">VIOR3934_12335</name>
</gene>
<dbReference type="EMBL" id="AFWH01000039">
    <property type="protein sequence ID" value="EGU48529.1"/>
    <property type="molecule type" value="Genomic_DNA"/>
</dbReference>
<dbReference type="EMBL" id="ACZV01000005">
    <property type="protein sequence ID" value="EEX92542.1"/>
    <property type="molecule type" value="Genomic_DNA"/>
</dbReference>
<dbReference type="AlphaFoldDB" id="C9QIA3"/>
<evidence type="ECO:0000313" key="4">
    <source>
        <dbReference type="Proteomes" id="UP000002817"/>
    </source>
</evidence>
<dbReference type="InterPro" id="IPR018392">
    <property type="entry name" value="LysM"/>
</dbReference>
<dbReference type="PROSITE" id="PS51782">
    <property type="entry name" value="LYSM"/>
    <property type="match status" value="1"/>
</dbReference>
<dbReference type="eggNOG" id="COG1388">
    <property type="taxonomic scope" value="Bacteria"/>
</dbReference>
<dbReference type="CDD" id="cd00118">
    <property type="entry name" value="LysM"/>
    <property type="match status" value="1"/>
</dbReference>
<dbReference type="SUPFAM" id="SSF54106">
    <property type="entry name" value="LysM domain"/>
    <property type="match status" value="1"/>
</dbReference>
<evidence type="ECO:0000313" key="3">
    <source>
        <dbReference type="EMBL" id="EGU48529.1"/>
    </source>
</evidence>
<proteinExistence type="predicted"/>
<organism evidence="3 4">
    <name type="scientific">Vibrio orientalis CIP 102891 = ATCC 33934</name>
    <dbReference type="NCBI Taxonomy" id="675816"/>
    <lineage>
        <taxon>Bacteria</taxon>
        <taxon>Pseudomonadati</taxon>
        <taxon>Pseudomonadota</taxon>
        <taxon>Gammaproteobacteria</taxon>
        <taxon>Vibrionales</taxon>
        <taxon>Vibrionaceae</taxon>
        <taxon>Vibrio</taxon>
        <taxon>Vibrio oreintalis group</taxon>
    </lineage>
</organism>
<evidence type="ECO:0000259" key="1">
    <source>
        <dbReference type="PROSITE" id="PS51782"/>
    </source>
</evidence>
<dbReference type="RefSeq" id="WP_004414296.1">
    <property type="nucleotide sequence ID" value="NZ_ACZV01000005.1"/>
</dbReference>
<dbReference type="SMART" id="SM00257">
    <property type="entry name" value="LysM"/>
    <property type="match status" value="1"/>
</dbReference>
<comment type="caution">
    <text evidence="3">The sequence shown here is derived from an EMBL/GenBank/DDBJ whole genome shotgun (WGS) entry which is preliminary data.</text>
</comment>
<dbReference type="PATRIC" id="fig|675816.5.peg.2897"/>
<dbReference type="Pfam" id="PF01476">
    <property type="entry name" value="LysM"/>
    <property type="match status" value="1"/>
</dbReference>
<accession>C9QIA3</accession>
<name>C9QIA3_VIBOR</name>
<reference evidence="3 4" key="3">
    <citation type="journal article" date="2012" name="Int. J. Syst. Evol. Microbiol.">
        <title>Vibrio caribbeanicus sp. nov., isolated from the marine sponge Scleritoderma cyanea.</title>
        <authorList>
            <person name="Hoffmann M."/>
            <person name="Monday S.R."/>
            <person name="Allard M.W."/>
            <person name="Strain E.A."/>
            <person name="Whittaker P."/>
            <person name="Naum M."/>
            <person name="McCarthy P.J."/>
            <person name="Lopez J.V."/>
            <person name="Fischer M."/>
            <person name="Brown E.W."/>
        </authorList>
    </citation>
    <scope>NUCLEOTIDE SEQUENCE [LARGE SCALE GENOMIC DNA]</scope>
    <source>
        <strain evidence="3">CIP 102891</strain>
        <strain evidence="4">CIP 102891 / ATCC 33934</strain>
    </source>
</reference>
<reference evidence="2 5" key="1">
    <citation type="submission" date="2009-10" db="EMBL/GenBank/DDBJ databases">
        <authorList>
            <consortium name="Los Alamos National Laboratory (LANL)"/>
            <consortium name="National Microbial Pathogen Data Resource (NMPDR)"/>
            <person name="Munk A.C."/>
            <person name="Chertkov O."/>
            <person name="Tapia R."/>
            <person name="Green L."/>
            <person name="Rogers Y."/>
            <person name="Detter J.C."/>
            <person name="Bruce D."/>
            <person name="Brettin T.S."/>
            <person name="Colwell R.R."/>
            <person name="Huq A."/>
            <person name="Grim C.J."/>
            <person name="Hasan N.A."/>
            <person name="Bartels D."/>
            <person name="Vonstein V."/>
        </authorList>
    </citation>
    <scope>NUCLEOTIDE SEQUENCE [LARGE SCALE GENOMIC DNA]</scope>
    <source>
        <strain evidence="2 5">CIP 102891</strain>
    </source>
</reference>
<dbReference type="Proteomes" id="UP000003515">
    <property type="component" value="Unassembled WGS sequence"/>
</dbReference>
<reference evidence="3" key="2">
    <citation type="submission" date="2011-08" db="EMBL/GenBank/DDBJ databases">
        <authorList>
            <person name="Hoffman M."/>
            <person name="Strain E.A."/>
            <person name="Brown E."/>
            <person name="Allard M.W."/>
        </authorList>
    </citation>
    <scope>NUCLEOTIDE SEQUENCE</scope>
    <source>
        <strain evidence="3">CIP 102891</strain>
    </source>
</reference>